<dbReference type="Pfam" id="PF00069">
    <property type="entry name" value="Pkinase"/>
    <property type="match status" value="1"/>
</dbReference>
<proteinExistence type="predicted"/>
<evidence type="ECO:0000256" key="8">
    <source>
        <dbReference type="ARBA" id="ARBA00048679"/>
    </source>
</evidence>
<comment type="catalytic activity">
    <reaction evidence="7">
        <text>L-threonyl-[protein] + ATP = O-phospho-L-threonyl-[protein] + ADP + H(+)</text>
        <dbReference type="Rhea" id="RHEA:46608"/>
        <dbReference type="Rhea" id="RHEA-COMP:11060"/>
        <dbReference type="Rhea" id="RHEA-COMP:11605"/>
        <dbReference type="ChEBI" id="CHEBI:15378"/>
        <dbReference type="ChEBI" id="CHEBI:30013"/>
        <dbReference type="ChEBI" id="CHEBI:30616"/>
        <dbReference type="ChEBI" id="CHEBI:61977"/>
        <dbReference type="ChEBI" id="CHEBI:456216"/>
        <dbReference type="EC" id="2.7.11.1"/>
    </reaction>
</comment>
<keyword evidence="4 9" id="KW-0547">Nucleotide-binding</keyword>
<evidence type="ECO:0000256" key="1">
    <source>
        <dbReference type="ARBA" id="ARBA00012513"/>
    </source>
</evidence>
<sequence>MKFILSIFDYTFTNYYSWIYTVLRNIARNVEPMSQCFNPNCLHRNPASPKFCQKCGNKLLLGDRYRAINYIGEGGFGRTFKAIDEKRLDTPCVIKQFLPQQQGSPALQKAEELFKQEAVRLRDLGNHPQIPDLLSFEEQDARFYLVQQFIDGQDLFKELQQRGKFNEAQIRQLLNDLLPVLDFCHQRQVIHRDIKPDNIIRAKNGKLVLIDFGVSKQLTASVLSRIGTVTGSPGYAAPEQMQGQVFPASDLYSLAVTCIRLLTGCLLTERNGMITDELFNPMQMEWVWRQKATVSNELAQVLDKMLSFRVGDRYQSATDVLQALSPSVATPSVAKPTQPSVPSTVISATPTILSVAPSPAPANHPSAAKTFHYEVVKLDRNGNISSREKGSNRGYTERIGNIEFEMVNIPAGKFAMGSPTREAERQDNESPQHWVDVPEFFMGRTQVTQELWWEVSKLPKIVQDLPPDPSYFKGKNHPVEQVSWYDCIEFCARLSQKTGKNYRLPSEAEWEYACRAGTTTPFHFGETISPEVANYHGNYVYGSGKKGEYRGQTIPVGSLKAANAWGLYDMHGNLWEWCLDDWHDSYTGAPTNGLAWLNDYDNDYRFERNWIPWLKKIFTHKNNKLLRGGFWYYSPWNCRSALRSCIDPGYRGGSFGFRIGISLPRT</sequence>
<dbReference type="Gene3D" id="3.90.1580.10">
    <property type="entry name" value="paralog of FGE (formylglycine-generating enzyme)"/>
    <property type="match status" value="1"/>
</dbReference>
<dbReference type="Pfam" id="PF03781">
    <property type="entry name" value="FGE-sulfatase"/>
    <property type="match status" value="1"/>
</dbReference>
<name>A0AAU8JI61_9CYAN</name>
<feature type="binding site" evidence="9">
    <location>
        <position position="95"/>
    </location>
    <ligand>
        <name>ATP</name>
        <dbReference type="ChEBI" id="CHEBI:30616"/>
    </ligand>
</feature>
<dbReference type="InterPro" id="IPR042095">
    <property type="entry name" value="SUMF_sf"/>
</dbReference>
<dbReference type="Gene3D" id="3.30.200.20">
    <property type="entry name" value="Phosphorylase Kinase, domain 1"/>
    <property type="match status" value="1"/>
</dbReference>
<keyword evidence="6 9" id="KW-0067">ATP-binding</keyword>
<reference evidence="11" key="1">
    <citation type="submission" date="2024-07" db="EMBL/GenBank/DDBJ databases">
        <authorList>
            <person name="Kim Y.J."/>
            <person name="Jeong J.Y."/>
        </authorList>
    </citation>
    <scope>NUCLEOTIDE SEQUENCE</scope>
    <source>
        <strain evidence="11">GIHE-MW2</strain>
    </source>
</reference>
<dbReference type="EMBL" id="CP159837">
    <property type="protein sequence ID" value="XCM38907.1"/>
    <property type="molecule type" value="Genomic_DNA"/>
</dbReference>
<feature type="domain" description="Protein kinase" evidence="10">
    <location>
        <begin position="65"/>
        <end position="328"/>
    </location>
</feature>
<protein>
    <recommendedName>
        <fullName evidence="1">non-specific serine/threonine protein kinase</fullName>
        <ecNumber evidence="1">2.7.11.1</ecNumber>
    </recommendedName>
</protein>
<dbReference type="PANTHER" id="PTHR24363:SF0">
    <property type="entry name" value="SERINE_THREONINE KINASE LIKE DOMAIN CONTAINING 1"/>
    <property type="match status" value="1"/>
</dbReference>
<dbReference type="InterPro" id="IPR005532">
    <property type="entry name" value="SUMF_dom"/>
</dbReference>
<dbReference type="PROSITE" id="PS00107">
    <property type="entry name" value="PROTEIN_KINASE_ATP"/>
    <property type="match status" value="1"/>
</dbReference>
<dbReference type="Gene3D" id="1.10.510.10">
    <property type="entry name" value="Transferase(Phosphotransferase) domain 1"/>
    <property type="match status" value="1"/>
</dbReference>
<dbReference type="GO" id="GO:0004674">
    <property type="term" value="F:protein serine/threonine kinase activity"/>
    <property type="evidence" value="ECO:0007669"/>
    <property type="project" value="UniProtKB-KW"/>
</dbReference>
<evidence type="ECO:0000256" key="2">
    <source>
        <dbReference type="ARBA" id="ARBA00022527"/>
    </source>
</evidence>
<dbReference type="SUPFAM" id="SSF56436">
    <property type="entry name" value="C-type lectin-like"/>
    <property type="match status" value="1"/>
</dbReference>
<dbReference type="RefSeq" id="WP_354635974.1">
    <property type="nucleotide sequence ID" value="NZ_CP159837.1"/>
</dbReference>
<dbReference type="InterPro" id="IPR011009">
    <property type="entry name" value="Kinase-like_dom_sf"/>
</dbReference>
<dbReference type="PANTHER" id="PTHR24363">
    <property type="entry name" value="SERINE/THREONINE PROTEIN KINASE"/>
    <property type="match status" value="1"/>
</dbReference>
<dbReference type="EC" id="2.7.11.1" evidence="1"/>
<evidence type="ECO:0000259" key="10">
    <source>
        <dbReference type="PROSITE" id="PS50011"/>
    </source>
</evidence>
<keyword evidence="2" id="KW-0723">Serine/threonine-protein kinase</keyword>
<evidence type="ECO:0000313" key="11">
    <source>
        <dbReference type="EMBL" id="XCM38907.1"/>
    </source>
</evidence>
<gene>
    <name evidence="11" type="ORF">ABWT76_001785</name>
</gene>
<keyword evidence="3" id="KW-0808">Transferase</keyword>
<evidence type="ECO:0000256" key="6">
    <source>
        <dbReference type="ARBA" id="ARBA00022840"/>
    </source>
</evidence>
<evidence type="ECO:0000256" key="5">
    <source>
        <dbReference type="ARBA" id="ARBA00022777"/>
    </source>
</evidence>
<evidence type="ECO:0000256" key="3">
    <source>
        <dbReference type="ARBA" id="ARBA00022679"/>
    </source>
</evidence>
<evidence type="ECO:0000256" key="4">
    <source>
        <dbReference type="ARBA" id="ARBA00022741"/>
    </source>
</evidence>
<dbReference type="InterPro" id="IPR016187">
    <property type="entry name" value="CTDL_fold"/>
</dbReference>
<evidence type="ECO:0000256" key="9">
    <source>
        <dbReference type="PROSITE-ProRule" id="PRU10141"/>
    </source>
</evidence>
<accession>A0AAU8JI61</accession>
<dbReference type="AlphaFoldDB" id="A0AAU8JI61"/>
<dbReference type="CDD" id="cd14014">
    <property type="entry name" value="STKc_PknB_like"/>
    <property type="match status" value="1"/>
</dbReference>
<dbReference type="InterPro" id="IPR017441">
    <property type="entry name" value="Protein_kinase_ATP_BS"/>
</dbReference>
<keyword evidence="5" id="KW-0418">Kinase</keyword>
<dbReference type="SUPFAM" id="SSF56112">
    <property type="entry name" value="Protein kinase-like (PK-like)"/>
    <property type="match status" value="1"/>
</dbReference>
<evidence type="ECO:0000256" key="7">
    <source>
        <dbReference type="ARBA" id="ARBA00047899"/>
    </source>
</evidence>
<comment type="catalytic activity">
    <reaction evidence="8">
        <text>L-seryl-[protein] + ATP = O-phospho-L-seryl-[protein] + ADP + H(+)</text>
        <dbReference type="Rhea" id="RHEA:17989"/>
        <dbReference type="Rhea" id="RHEA-COMP:9863"/>
        <dbReference type="Rhea" id="RHEA-COMP:11604"/>
        <dbReference type="ChEBI" id="CHEBI:15378"/>
        <dbReference type="ChEBI" id="CHEBI:29999"/>
        <dbReference type="ChEBI" id="CHEBI:30616"/>
        <dbReference type="ChEBI" id="CHEBI:83421"/>
        <dbReference type="ChEBI" id="CHEBI:456216"/>
        <dbReference type="EC" id="2.7.11.1"/>
    </reaction>
</comment>
<dbReference type="InterPro" id="IPR000719">
    <property type="entry name" value="Prot_kinase_dom"/>
</dbReference>
<organism evidence="11">
    <name type="scientific">Planktothricoides raciborskii GIHE-MW2</name>
    <dbReference type="NCBI Taxonomy" id="2792601"/>
    <lineage>
        <taxon>Bacteria</taxon>
        <taxon>Bacillati</taxon>
        <taxon>Cyanobacteriota</taxon>
        <taxon>Cyanophyceae</taxon>
        <taxon>Oscillatoriophycideae</taxon>
        <taxon>Oscillatoriales</taxon>
        <taxon>Oscillatoriaceae</taxon>
        <taxon>Planktothricoides</taxon>
    </lineage>
</organism>
<dbReference type="SMART" id="SM00220">
    <property type="entry name" value="S_TKc"/>
    <property type="match status" value="1"/>
</dbReference>
<dbReference type="PROSITE" id="PS50011">
    <property type="entry name" value="PROTEIN_KINASE_DOM"/>
    <property type="match status" value="1"/>
</dbReference>
<dbReference type="GO" id="GO:0005524">
    <property type="term" value="F:ATP binding"/>
    <property type="evidence" value="ECO:0007669"/>
    <property type="project" value="UniProtKB-UniRule"/>
</dbReference>